<dbReference type="GO" id="GO:0008080">
    <property type="term" value="F:N-acetyltransferase activity"/>
    <property type="evidence" value="ECO:0007669"/>
    <property type="project" value="TreeGrafter"/>
</dbReference>
<evidence type="ECO:0000313" key="2">
    <source>
        <dbReference type="EMBL" id="HJD28461.1"/>
    </source>
</evidence>
<dbReference type="InterPro" id="IPR000182">
    <property type="entry name" value="GNAT_dom"/>
</dbReference>
<organism evidence="2 3">
    <name type="scientific">Candidatus Blautia avicola</name>
    <dbReference type="NCBI Taxonomy" id="2838483"/>
    <lineage>
        <taxon>Bacteria</taxon>
        <taxon>Bacillati</taxon>
        <taxon>Bacillota</taxon>
        <taxon>Clostridia</taxon>
        <taxon>Lachnospirales</taxon>
        <taxon>Lachnospiraceae</taxon>
        <taxon>Blautia</taxon>
    </lineage>
</organism>
<feature type="domain" description="N-acetyltransferase" evidence="1">
    <location>
        <begin position="1"/>
        <end position="156"/>
    </location>
</feature>
<dbReference type="InterPro" id="IPR039143">
    <property type="entry name" value="GNPNAT1-like"/>
</dbReference>
<dbReference type="PROSITE" id="PS51186">
    <property type="entry name" value="GNAT"/>
    <property type="match status" value="1"/>
</dbReference>
<evidence type="ECO:0000313" key="3">
    <source>
        <dbReference type="Proteomes" id="UP000823892"/>
    </source>
</evidence>
<dbReference type="EMBL" id="DWUY01000119">
    <property type="protein sequence ID" value="HJD28461.1"/>
    <property type="molecule type" value="Genomic_DNA"/>
</dbReference>
<sequence length="156" mass="18023">MKVRMAQEKDIERIHSLLSQVAMVHHKGRPDLFKQGKSKYTDEELKALLQDRSRPILAAVDDNDCMQGYAFCIFQQYKDHNIITDIKTLYIDDLCVDETMRGKHIGKLLYNAALDYAREHGCYNLTLNVWSCNESAMKFYESCGLKPQKVGMEVIL</sequence>
<dbReference type="Pfam" id="PF00583">
    <property type="entry name" value="Acetyltransf_1"/>
    <property type="match status" value="1"/>
</dbReference>
<dbReference type="Proteomes" id="UP000823892">
    <property type="component" value="Unassembled WGS sequence"/>
</dbReference>
<gene>
    <name evidence="2" type="ORF">H9914_05650</name>
</gene>
<reference evidence="2" key="1">
    <citation type="journal article" date="2021" name="PeerJ">
        <title>Extensive microbial diversity within the chicken gut microbiome revealed by metagenomics and culture.</title>
        <authorList>
            <person name="Gilroy R."/>
            <person name="Ravi A."/>
            <person name="Getino M."/>
            <person name="Pursley I."/>
            <person name="Horton D.L."/>
            <person name="Alikhan N.F."/>
            <person name="Baker D."/>
            <person name="Gharbi K."/>
            <person name="Hall N."/>
            <person name="Watson M."/>
            <person name="Adriaenssens E.M."/>
            <person name="Foster-Nyarko E."/>
            <person name="Jarju S."/>
            <person name="Secka A."/>
            <person name="Antonio M."/>
            <person name="Oren A."/>
            <person name="Chaudhuri R.R."/>
            <person name="La Ragione R."/>
            <person name="Hildebrand F."/>
            <person name="Pallen M.J."/>
        </authorList>
    </citation>
    <scope>NUCLEOTIDE SEQUENCE</scope>
    <source>
        <strain evidence="2">ChiBcec6-4105</strain>
    </source>
</reference>
<dbReference type="SUPFAM" id="SSF55729">
    <property type="entry name" value="Acyl-CoA N-acyltransferases (Nat)"/>
    <property type="match status" value="1"/>
</dbReference>
<proteinExistence type="predicted"/>
<dbReference type="AlphaFoldDB" id="A0A9D2QUZ2"/>
<accession>A0A9D2QUZ2</accession>
<dbReference type="CDD" id="cd04301">
    <property type="entry name" value="NAT_SF"/>
    <property type="match status" value="1"/>
</dbReference>
<dbReference type="Gene3D" id="3.40.630.30">
    <property type="match status" value="1"/>
</dbReference>
<dbReference type="PANTHER" id="PTHR13355:SF15">
    <property type="entry name" value="GCN5-RELATED N-ACETYLTRANSFERASE 3, CHLOROPLASTIC"/>
    <property type="match status" value="1"/>
</dbReference>
<comment type="caution">
    <text evidence="2">The sequence shown here is derived from an EMBL/GenBank/DDBJ whole genome shotgun (WGS) entry which is preliminary data.</text>
</comment>
<dbReference type="PANTHER" id="PTHR13355">
    <property type="entry name" value="GLUCOSAMINE 6-PHOSPHATE N-ACETYLTRANSFERASE"/>
    <property type="match status" value="1"/>
</dbReference>
<evidence type="ECO:0000259" key="1">
    <source>
        <dbReference type="PROSITE" id="PS51186"/>
    </source>
</evidence>
<name>A0A9D2QUZ2_9FIRM</name>
<dbReference type="InterPro" id="IPR016181">
    <property type="entry name" value="Acyl_CoA_acyltransferase"/>
</dbReference>
<protein>
    <submittedName>
        <fullName evidence="2">GNAT family N-acetyltransferase</fullName>
    </submittedName>
</protein>
<reference evidence="2" key="2">
    <citation type="submission" date="2021-04" db="EMBL/GenBank/DDBJ databases">
        <authorList>
            <person name="Gilroy R."/>
        </authorList>
    </citation>
    <scope>NUCLEOTIDE SEQUENCE</scope>
    <source>
        <strain evidence="2">ChiBcec6-4105</strain>
    </source>
</reference>